<protein>
    <recommendedName>
        <fullName evidence="10">Fluoride-specific ion channel FluC</fullName>
    </recommendedName>
</protein>
<evidence type="ECO:0000256" key="5">
    <source>
        <dbReference type="ARBA" id="ARBA00023136"/>
    </source>
</evidence>
<keyword evidence="10" id="KW-0813">Transport</keyword>
<reference evidence="11 12" key="1">
    <citation type="submission" date="2018-08" db="EMBL/GenBank/DDBJ databases">
        <title>Whole genome sequence analysis of Dermacoccus abyssi bacteria isolated from Deep Mariana trench Micromonospora spp reveals genes involved in the environmental adaptation and production of secondary metabolites.</title>
        <authorList>
            <person name="Abdel-Mageed W.M."/>
            <person name="Lehri B."/>
            <person name="Nouioui I."/>
            <person name="Goodfellow I."/>
            <person name="Jaspars M."/>
            <person name="Karlyshev A."/>
        </authorList>
    </citation>
    <scope>NUCLEOTIDE SEQUENCE [LARGE SCALE GENOMIC DNA]</scope>
    <source>
        <strain evidence="11 12">MT1.1</strain>
    </source>
</reference>
<feature type="transmembrane region" description="Helical" evidence="10">
    <location>
        <begin position="59"/>
        <end position="79"/>
    </location>
</feature>
<dbReference type="PANTHER" id="PTHR28259">
    <property type="entry name" value="FLUORIDE EXPORT PROTEIN 1-RELATED"/>
    <property type="match status" value="1"/>
</dbReference>
<dbReference type="AlphaFoldDB" id="A0A417Z7F7"/>
<dbReference type="PANTHER" id="PTHR28259:SF1">
    <property type="entry name" value="FLUORIDE EXPORT PROTEIN 1-RELATED"/>
    <property type="match status" value="1"/>
</dbReference>
<comment type="subcellular location">
    <subcellularLocation>
        <location evidence="1 10">Cell membrane</location>
        <topology evidence="1 10">Multi-pass membrane protein</topology>
    </subcellularLocation>
</comment>
<evidence type="ECO:0000256" key="7">
    <source>
        <dbReference type="ARBA" id="ARBA00035120"/>
    </source>
</evidence>
<sequence length="119" mass="12081">MTALLVALGGALGAVLRSVTDGEIKLRSRRTWPIATLCINVVGSFVLGLVAALNTSATVTAFVVTGVCGGFTTFSTASVEAIGLVRERRGVMALAYVLASVLVCVSAVLVGMALGRALV</sequence>
<feature type="transmembrane region" description="Helical" evidence="10">
    <location>
        <begin position="33"/>
        <end position="52"/>
    </location>
</feature>
<dbReference type="GO" id="GO:0046872">
    <property type="term" value="F:metal ion binding"/>
    <property type="evidence" value="ECO:0007669"/>
    <property type="project" value="UniProtKB-KW"/>
</dbReference>
<keyword evidence="3 10" id="KW-0812">Transmembrane</keyword>
<keyword evidence="6 10" id="KW-0407">Ion channel</keyword>
<keyword evidence="5 10" id="KW-0472">Membrane</keyword>
<keyword evidence="10" id="KW-0406">Ion transport</keyword>
<keyword evidence="10" id="KW-0915">Sodium</keyword>
<dbReference type="HAMAP" id="MF_00454">
    <property type="entry name" value="FluC"/>
    <property type="match status" value="1"/>
</dbReference>
<dbReference type="GO" id="GO:0062054">
    <property type="term" value="F:fluoride channel activity"/>
    <property type="evidence" value="ECO:0007669"/>
    <property type="project" value="UniProtKB-UniRule"/>
</dbReference>
<comment type="caution">
    <text evidence="11">The sequence shown here is derived from an EMBL/GenBank/DDBJ whole genome shotgun (WGS) entry which is preliminary data.</text>
</comment>
<evidence type="ECO:0000256" key="4">
    <source>
        <dbReference type="ARBA" id="ARBA00022989"/>
    </source>
</evidence>
<proteinExistence type="inferred from homology"/>
<feature type="binding site" evidence="10">
    <location>
        <position position="72"/>
    </location>
    <ligand>
        <name>Na(+)</name>
        <dbReference type="ChEBI" id="CHEBI:29101"/>
        <note>structural</note>
    </ligand>
</feature>
<organism evidence="11 12">
    <name type="scientific">Dermacoccus abyssi</name>
    <dbReference type="NCBI Taxonomy" id="322596"/>
    <lineage>
        <taxon>Bacteria</taxon>
        <taxon>Bacillati</taxon>
        <taxon>Actinomycetota</taxon>
        <taxon>Actinomycetes</taxon>
        <taxon>Micrococcales</taxon>
        <taxon>Dermacoccaceae</taxon>
        <taxon>Dermacoccus</taxon>
    </lineage>
</organism>
<dbReference type="NCBIfam" id="TIGR00494">
    <property type="entry name" value="crcB"/>
    <property type="match status" value="1"/>
</dbReference>
<feature type="transmembrane region" description="Helical" evidence="10">
    <location>
        <begin position="91"/>
        <end position="114"/>
    </location>
</feature>
<comment type="function">
    <text evidence="9 10">Fluoride-specific ion channel. Important for reducing fluoride concentration in the cell, thus reducing its toxicity.</text>
</comment>
<comment type="similarity">
    <text evidence="7 10">Belongs to the fluoride channel Fluc/FEX (TC 1.A.43) family.</text>
</comment>
<evidence type="ECO:0000256" key="1">
    <source>
        <dbReference type="ARBA" id="ARBA00004651"/>
    </source>
</evidence>
<dbReference type="Pfam" id="PF02537">
    <property type="entry name" value="CRCB"/>
    <property type="match status" value="1"/>
</dbReference>
<name>A0A417Z7F7_9MICO</name>
<evidence type="ECO:0000256" key="6">
    <source>
        <dbReference type="ARBA" id="ARBA00023303"/>
    </source>
</evidence>
<keyword evidence="4 10" id="KW-1133">Transmembrane helix</keyword>
<evidence type="ECO:0000256" key="8">
    <source>
        <dbReference type="ARBA" id="ARBA00035585"/>
    </source>
</evidence>
<keyword evidence="2 10" id="KW-1003">Cell membrane</keyword>
<evidence type="ECO:0000256" key="2">
    <source>
        <dbReference type="ARBA" id="ARBA00022475"/>
    </source>
</evidence>
<comment type="activity regulation">
    <text evidence="10">Na(+) is not transported, but it plays an essential structural role and its presence is essential for fluoride channel function.</text>
</comment>
<dbReference type="GO" id="GO:0005886">
    <property type="term" value="C:plasma membrane"/>
    <property type="evidence" value="ECO:0007669"/>
    <property type="project" value="UniProtKB-SubCell"/>
</dbReference>
<evidence type="ECO:0000256" key="9">
    <source>
        <dbReference type="ARBA" id="ARBA00049940"/>
    </source>
</evidence>
<dbReference type="Proteomes" id="UP000285376">
    <property type="component" value="Unassembled WGS sequence"/>
</dbReference>
<evidence type="ECO:0000256" key="3">
    <source>
        <dbReference type="ARBA" id="ARBA00022692"/>
    </source>
</evidence>
<comment type="catalytic activity">
    <reaction evidence="8">
        <text>fluoride(in) = fluoride(out)</text>
        <dbReference type="Rhea" id="RHEA:76159"/>
        <dbReference type="ChEBI" id="CHEBI:17051"/>
    </reaction>
    <physiologicalReaction direction="left-to-right" evidence="8">
        <dbReference type="Rhea" id="RHEA:76160"/>
    </physiologicalReaction>
</comment>
<accession>A0A417Z7F7</accession>
<dbReference type="EMBL" id="QWLM01000004">
    <property type="protein sequence ID" value="RHW46563.1"/>
    <property type="molecule type" value="Genomic_DNA"/>
</dbReference>
<evidence type="ECO:0000313" key="12">
    <source>
        <dbReference type="Proteomes" id="UP000285376"/>
    </source>
</evidence>
<feature type="binding site" evidence="10">
    <location>
        <position position="69"/>
    </location>
    <ligand>
        <name>Na(+)</name>
        <dbReference type="ChEBI" id="CHEBI:29101"/>
        <note>structural</note>
    </ligand>
</feature>
<evidence type="ECO:0000256" key="10">
    <source>
        <dbReference type="HAMAP-Rule" id="MF_00454"/>
    </source>
</evidence>
<dbReference type="RefSeq" id="WP_118912853.1">
    <property type="nucleotide sequence ID" value="NZ_CBCRVH010000003.1"/>
</dbReference>
<dbReference type="InterPro" id="IPR003691">
    <property type="entry name" value="FluC"/>
</dbReference>
<keyword evidence="10" id="KW-0479">Metal-binding</keyword>
<gene>
    <name evidence="10 11" type="primary">crcB</name>
    <name evidence="10" type="synonym">fluC</name>
    <name evidence="11" type="ORF">D1832_04750</name>
</gene>
<dbReference type="GO" id="GO:0140114">
    <property type="term" value="P:cellular detoxification of fluoride"/>
    <property type="evidence" value="ECO:0007669"/>
    <property type="project" value="UniProtKB-UniRule"/>
</dbReference>
<evidence type="ECO:0000313" key="11">
    <source>
        <dbReference type="EMBL" id="RHW46563.1"/>
    </source>
</evidence>